<dbReference type="PANTHER" id="PTHR47427:SF1">
    <property type="entry name" value="PROTEIN STE12"/>
    <property type="match status" value="1"/>
</dbReference>
<evidence type="ECO:0000256" key="5">
    <source>
        <dbReference type="ARBA" id="ARBA00024345"/>
    </source>
</evidence>
<comment type="subcellular location">
    <subcellularLocation>
        <location evidence="1">Nucleus</location>
    </subcellularLocation>
</comment>
<dbReference type="PANTHER" id="PTHR47427">
    <property type="entry name" value="PROTEIN STE12"/>
    <property type="match status" value="1"/>
</dbReference>
<gene>
    <name evidence="7" type="primary">TBLA0H01800</name>
    <name evidence="7" type="ORF">TBLA_0H01800</name>
</gene>
<dbReference type="GO" id="GO:1990527">
    <property type="term" value="C:Tec1p-Ste12p-Dig1p complex"/>
    <property type="evidence" value="ECO:0007669"/>
    <property type="project" value="TreeGrafter"/>
</dbReference>
<reference evidence="7 8" key="1">
    <citation type="journal article" date="2011" name="Proc. Natl. Acad. Sci. U.S.A.">
        <title>Evolutionary erosion of yeast sex chromosomes by mating-type switching accidents.</title>
        <authorList>
            <person name="Gordon J.L."/>
            <person name="Armisen D."/>
            <person name="Proux-Wera E."/>
            <person name="Oheigeartaigh S.S."/>
            <person name="Byrne K.P."/>
            <person name="Wolfe K.H."/>
        </authorList>
    </citation>
    <scope>NUCLEOTIDE SEQUENCE [LARGE SCALE GENOMIC DNA]</scope>
    <source>
        <strain evidence="8">ATCC 34711 / CBS 6284 / DSM 70876 / NBRC 10599 / NRRL Y-10934 / UCD 77-7</strain>
    </source>
</reference>
<keyword evidence="4" id="KW-0539">Nucleus</keyword>
<dbReference type="EMBL" id="HE806323">
    <property type="protein sequence ID" value="CCH62467.1"/>
    <property type="molecule type" value="Genomic_DNA"/>
</dbReference>
<feature type="region of interest" description="Disordered" evidence="6">
    <location>
        <begin position="557"/>
        <end position="629"/>
    </location>
</feature>
<evidence type="ECO:0000313" key="8">
    <source>
        <dbReference type="Proteomes" id="UP000002866"/>
    </source>
</evidence>
<keyword evidence="8" id="KW-1185">Reference proteome</keyword>
<keyword evidence="3" id="KW-0804">Transcription</keyword>
<dbReference type="HOGENOM" id="CLU_434889_0_0_1"/>
<evidence type="ECO:0000256" key="3">
    <source>
        <dbReference type="ARBA" id="ARBA00023163"/>
    </source>
</evidence>
<sequence>MEIIWMIAQISTIFNNLNNIGGTISCKDYNTINTIKKSLNSIDNLRFFLHTASVNWKKNQLIRRYYLNDDQGFISCIYWKGIYYITGTDLVKCCMYRMQIFGRNIIQKKKFEEGIFSDLRSLKIGVDATLEQPRSEFLNFLFKNTCLKTQKKQKVFYWFAVLHDKLFSDALERDLKRENLNQLATTEAVNEPALSFKFDNSLNLTFNDQLNYFEIYLRRLASSIILDTIVKPNDNDNTNTNQNNGPSTSGIHYPLIGDIFDSGVETYMDKDFYSNYINSNNSRSISSFGYVNTSNATTILSAGTTNSEIPTNVYKTSVANKIVSNLPYTTQFYNTQVPVPHQINKTNIERDMKEASSMQYCVTQFEQSASIISQHNMHCMKKWVSRDAQSNISMKNIPQENYPDEFDSQSNTPISDFNSSLISPPPPPASHTNYNERKNHYSPINGEHPYPDHLPIQNYNNHSSPHLIQSQLLGSQVSETLNSSSPISATWLYSNPVSSIEHPTSTCHLQNSSNNLSHSSIYSQHFSNANSIHHTTPQANSHIYNPHYYPQINHSTTEMTHHQSARSPTTASSLNPIDDHMYSTPPWLLIPSEAMQPETPYPKKPSSSTSPDSSSKSNDHTSNDMDITT</sequence>
<dbReference type="SMART" id="SM00424">
    <property type="entry name" value="STE"/>
    <property type="match status" value="1"/>
</dbReference>
<dbReference type="eggNOG" id="ENOG502QTVR">
    <property type="taxonomic scope" value="Eukaryota"/>
</dbReference>
<evidence type="ECO:0000256" key="4">
    <source>
        <dbReference type="ARBA" id="ARBA00023242"/>
    </source>
</evidence>
<accession>I2H7W5</accession>
<dbReference type="InterPro" id="IPR052127">
    <property type="entry name" value="STE12_transcription_factor"/>
</dbReference>
<feature type="compositionally biased region" description="Polar residues" evidence="6">
    <location>
        <begin position="408"/>
        <end position="422"/>
    </location>
</feature>
<organism evidence="7 8">
    <name type="scientific">Henningerozyma blattae (strain ATCC 34711 / CBS 6284 / DSM 70876 / NBRC 10599 / NRRL Y-10934 / UCD 77-7)</name>
    <name type="common">Yeast</name>
    <name type="synonym">Tetrapisispora blattae</name>
    <dbReference type="NCBI Taxonomy" id="1071380"/>
    <lineage>
        <taxon>Eukaryota</taxon>
        <taxon>Fungi</taxon>
        <taxon>Dikarya</taxon>
        <taxon>Ascomycota</taxon>
        <taxon>Saccharomycotina</taxon>
        <taxon>Saccharomycetes</taxon>
        <taxon>Saccharomycetales</taxon>
        <taxon>Saccharomycetaceae</taxon>
        <taxon>Henningerozyma</taxon>
    </lineage>
</organism>
<dbReference type="Proteomes" id="UP000002866">
    <property type="component" value="Chromosome 8"/>
</dbReference>
<feature type="compositionally biased region" description="Polar residues" evidence="6">
    <location>
        <begin position="565"/>
        <end position="575"/>
    </location>
</feature>
<dbReference type="OrthoDB" id="1095242at2759"/>
<dbReference type="GeneID" id="14497624"/>
<evidence type="ECO:0000256" key="1">
    <source>
        <dbReference type="ARBA" id="ARBA00004123"/>
    </source>
</evidence>
<keyword evidence="2" id="KW-0805">Transcription regulation</keyword>
<evidence type="ECO:0000256" key="2">
    <source>
        <dbReference type="ARBA" id="ARBA00023015"/>
    </source>
</evidence>
<dbReference type="KEGG" id="tbl:TBLA_0H01800"/>
<proteinExistence type="inferred from homology"/>
<feature type="compositionally biased region" description="Low complexity" evidence="6">
    <location>
        <begin position="604"/>
        <end position="616"/>
    </location>
</feature>
<evidence type="ECO:0000313" key="7">
    <source>
        <dbReference type="EMBL" id="CCH62467.1"/>
    </source>
</evidence>
<evidence type="ECO:0000256" key="6">
    <source>
        <dbReference type="SAM" id="MobiDB-lite"/>
    </source>
</evidence>
<dbReference type="AlphaFoldDB" id="I2H7W5"/>
<dbReference type="GO" id="GO:0003700">
    <property type="term" value="F:DNA-binding transcription factor activity"/>
    <property type="evidence" value="ECO:0007669"/>
    <property type="project" value="InterPro"/>
</dbReference>
<dbReference type="Pfam" id="PF02200">
    <property type="entry name" value="STE"/>
    <property type="match status" value="1"/>
</dbReference>
<feature type="region of interest" description="Disordered" evidence="6">
    <location>
        <begin position="405"/>
        <end position="438"/>
    </location>
</feature>
<dbReference type="GO" id="GO:1990526">
    <property type="term" value="C:Ste12p-Dig1p-Dig2p complex"/>
    <property type="evidence" value="ECO:0007669"/>
    <property type="project" value="TreeGrafter"/>
</dbReference>
<comment type="similarity">
    <text evidence="5">Belongs to the STE12 transcription factor family.</text>
</comment>
<dbReference type="GO" id="GO:2000220">
    <property type="term" value="P:regulation of pseudohyphal growth"/>
    <property type="evidence" value="ECO:0007669"/>
    <property type="project" value="TreeGrafter"/>
</dbReference>
<protein>
    <submittedName>
        <fullName evidence="7">Uncharacterized protein</fullName>
    </submittedName>
</protein>
<name>I2H7W5_HENB6</name>
<dbReference type="InterPro" id="IPR003120">
    <property type="entry name" value="Ste12"/>
</dbReference>
<dbReference type="GO" id="GO:0005634">
    <property type="term" value="C:nucleus"/>
    <property type="evidence" value="ECO:0007669"/>
    <property type="project" value="UniProtKB-SubCell"/>
</dbReference>
<dbReference type="STRING" id="1071380.I2H7W5"/>
<dbReference type="InParanoid" id="I2H7W5"/>
<dbReference type="RefSeq" id="XP_004181986.1">
    <property type="nucleotide sequence ID" value="XM_004181938.1"/>
</dbReference>